<evidence type="ECO:0000259" key="2">
    <source>
        <dbReference type="SMART" id="SM00754"/>
    </source>
</evidence>
<organism evidence="3 4">
    <name type="scientific">Lacibacter sediminis</name>
    <dbReference type="NCBI Taxonomy" id="2760713"/>
    <lineage>
        <taxon>Bacteria</taxon>
        <taxon>Pseudomonadati</taxon>
        <taxon>Bacteroidota</taxon>
        <taxon>Chitinophagia</taxon>
        <taxon>Chitinophagales</taxon>
        <taxon>Chitinophagaceae</taxon>
        <taxon>Lacibacter</taxon>
    </lineage>
</organism>
<evidence type="ECO:0000313" key="4">
    <source>
        <dbReference type="Proteomes" id="UP000515344"/>
    </source>
</evidence>
<dbReference type="SMART" id="SM00754">
    <property type="entry name" value="CHRD"/>
    <property type="match status" value="1"/>
</dbReference>
<keyword evidence="4" id="KW-1185">Reference proteome</keyword>
<dbReference type="Pfam" id="PF07452">
    <property type="entry name" value="CHRD"/>
    <property type="match status" value="1"/>
</dbReference>
<feature type="chain" id="PRO_5028887523" evidence="1">
    <location>
        <begin position="20"/>
        <end position="173"/>
    </location>
</feature>
<name>A0A7G5XLM2_9BACT</name>
<dbReference type="KEGG" id="lacs:H4075_09445"/>
<dbReference type="Proteomes" id="UP000515344">
    <property type="component" value="Chromosome"/>
</dbReference>
<evidence type="ECO:0000256" key="1">
    <source>
        <dbReference type="SAM" id="SignalP"/>
    </source>
</evidence>
<dbReference type="EMBL" id="CP060007">
    <property type="protein sequence ID" value="QNA46375.1"/>
    <property type="molecule type" value="Genomic_DNA"/>
</dbReference>
<evidence type="ECO:0000313" key="3">
    <source>
        <dbReference type="EMBL" id="QNA46375.1"/>
    </source>
</evidence>
<proteinExistence type="predicted"/>
<gene>
    <name evidence="3" type="ORF">H4075_09445</name>
</gene>
<dbReference type="RefSeq" id="WP_182806221.1">
    <property type="nucleotide sequence ID" value="NZ_CP060007.1"/>
</dbReference>
<feature type="signal peptide" evidence="1">
    <location>
        <begin position="1"/>
        <end position="19"/>
    </location>
</feature>
<keyword evidence="1" id="KW-0732">Signal</keyword>
<sequence>MRKQFQQTAFLLGITIALASCSKYSNEMTENQSRLSEKQNEFSATMPASQSSDDVIVFTQVVQLEGSQEVPAVDTDTKGIAILRVSKSKKLYSKIIIQKLADGDALRFAHVHMGARGANGPVRIGLADNASQFGINRTIQLTDAQFTLLTEGACYVNAHSNFSPGGIVRGQIR</sequence>
<dbReference type="InterPro" id="IPR010895">
    <property type="entry name" value="CHRD"/>
</dbReference>
<reference evidence="4" key="1">
    <citation type="submission" date="2020-08" db="EMBL/GenBank/DDBJ databases">
        <title>Lacibacter sp. S13-6-6 genome sequencing.</title>
        <authorList>
            <person name="Jin L."/>
        </authorList>
    </citation>
    <scope>NUCLEOTIDE SEQUENCE [LARGE SCALE GENOMIC DNA]</scope>
    <source>
        <strain evidence="4">S13-6-6</strain>
    </source>
</reference>
<dbReference type="AlphaFoldDB" id="A0A7G5XLM2"/>
<protein>
    <submittedName>
        <fullName evidence="3">CHRD domain-containing protein</fullName>
    </submittedName>
</protein>
<feature type="domain" description="CHRD" evidence="2">
    <location>
        <begin position="58"/>
        <end position="173"/>
    </location>
</feature>
<accession>A0A7G5XLM2</accession>
<dbReference type="PROSITE" id="PS51257">
    <property type="entry name" value="PROKAR_LIPOPROTEIN"/>
    <property type="match status" value="1"/>
</dbReference>